<sequence length="56" mass="6300">MVHDRDKRRKRRRHVLRFFSALALPALLLGSAIAAAEWATPDPPVRADAPKAGNRR</sequence>
<gene>
    <name evidence="3" type="ORF">BMJ33_28680</name>
    <name evidence="2" type="ORF">GHJ91_18295</name>
</gene>
<reference evidence="2" key="1">
    <citation type="journal article" date="2013" name="Genome Biol.">
        <title>Comparative genomics of the core and accessory genomes of 48 Sinorhizobium strains comprising five genospecies.</title>
        <authorList>
            <person name="Sugawara M."/>
            <person name="Epstein B."/>
            <person name="Badgley B.D."/>
            <person name="Unno T."/>
            <person name="Xu L."/>
            <person name="Reese J."/>
            <person name="Gyaneshwar P."/>
            <person name="Denny R."/>
            <person name="Mudge J."/>
            <person name="Bharti A.K."/>
            <person name="Farmer A.D."/>
            <person name="May G.D."/>
            <person name="Woodward J.E."/>
            <person name="Medigue C."/>
            <person name="Vallenet D."/>
            <person name="Lajus A."/>
            <person name="Rouy Z."/>
            <person name="Martinez-Vaz B."/>
            <person name="Tiffin P."/>
            <person name="Young N.D."/>
            <person name="Sadowsky M.J."/>
        </authorList>
    </citation>
    <scope>NUCLEOTIDE SEQUENCE</scope>
    <source>
        <strain evidence="2">M1</strain>
    </source>
</reference>
<dbReference type="Proteomes" id="UP001190825">
    <property type="component" value="Unassembled WGS sequence"/>
</dbReference>
<dbReference type="EMBL" id="WISB01000119">
    <property type="protein sequence ID" value="MQW71031.1"/>
    <property type="molecule type" value="Genomic_DNA"/>
</dbReference>
<feature type="chain" id="PRO_5026237515" evidence="1">
    <location>
        <begin position="35"/>
        <end position="56"/>
    </location>
</feature>
<keyword evidence="1" id="KW-0732">Signal</keyword>
<name>A0A6G1WMU3_9HYPH</name>
<evidence type="ECO:0000313" key="3">
    <source>
        <dbReference type="EMBL" id="PLT96059.1"/>
    </source>
</evidence>
<comment type="caution">
    <text evidence="2">The sequence shown here is derived from an EMBL/GenBank/DDBJ whole genome shotgun (WGS) entry which is preliminary data.</text>
</comment>
<reference evidence="3" key="2">
    <citation type="submission" date="2017-04" db="EMBL/GenBank/DDBJ databases">
        <authorList>
            <person name="Porter S."/>
            <person name="Friesen M.L."/>
            <person name="Faber-Hammond J."/>
        </authorList>
    </citation>
    <scope>NUCLEOTIDE SEQUENCE</scope>
    <source>
        <strain evidence="3">Str16</strain>
    </source>
</reference>
<evidence type="ECO:0000256" key="1">
    <source>
        <dbReference type="SAM" id="SignalP"/>
    </source>
</evidence>
<feature type="signal peptide" evidence="1">
    <location>
        <begin position="1"/>
        <end position="34"/>
    </location>
</feature>
<dbReference type="AlphaFoldDB" id="A0A6G1WMU3"/>
<accession>A0A6G1WMU3</accession>
<organism evidence="2">
    <name type="scientific">Sinorhizobium medicae</name>
    <dbReference type="NCBI Taxonomy" id="110321"/>
    <lineage>
        <taxon>Bacteria</taxon>
        <taxon>Pseudomonadati</taxon>
        <taxon>Pseudomonadota</taxon>
        <taxon>Alphaproteobacteria</taxon>
        <taxon>Hyphomicrobiales</taxon>
        <taxon>Rhizobiaceae</taxon>
        <taxon>Sinorhizobium/Ensifer group</taxon>
        <taxon>Sinorhizobium</taxon>
    </lineage>
</organism>
<proteinExistence type="predicted"/>
<dbReference type="EMBL" id="NBUC01000147">
    <property type="protein sequence ID" value="PLT96059.1"/>
    <property type="molecule type" value="Genomic_DNA"/>
</dbReference>
<protein>
    <submittedName>
        <fullName evidence="2">Uncharacterized protein</fullName>
    </submittedName>
</protein>
<keyword evidence="4" id="KW-1185">Reference proteome</keyword>
<reference evidence="3 4" key="3">
    <citation type="journal article" date="2018" name="FEMS Microbiol. Ecol.">
        <title>Co-invading symbiotic mutualists of Medicago polymorpha retain high ancestral diversity and contain diverse accessory genomes.</title>
        <authorList>
            <person name="Porter S.S."/>
            <person name="Faber-Hammond J.J."/>
            <person name="Friesen M.L."/>
        </authorList>
    </citation>
    <scope>NUCLEOTIDE SEQUENCE [LARGE SCALE GENOMIC DNA]</scope>
    <source>
        <strain evidence="3 4">Str16</strain>
    </source>
</reference>
<evidence type="ECO:0000313" key="4">
    <source>
        <dbReference type="Proteomes" id="UP001190825"/>
    </source>
</evidence>
<evidence type="ECO:0000313" key="2">
    <source>
        <dbReference type="EMBL" id="MQW71031.1"/>
    </source>
</evidence>